<dbReference type="EMBL" id="CM035409">
    <property type="protein sequence ID" value="KAH7439977.1"/>
    <property type="molecule type" value="Genomic_DNA"/>
</dbReference>
<dbReference type="InterPro" id="IPR001087">
    <property type="entry name" value="GDSL"/>
</dbReference>
<sequence length="371" mass="40272">MHSCATRAPAVMEFYRREPFLLVSWFAFTTFSAVHSASSCNRFNPIYAFGDSTTDTGNQVRMSPGSPAMQLPYGETYFRRPTGRYCDGRLMVDFLTTSLNEGLLPPHLGTPIGGASENFAVAGATALDLQSLQTIAGVTSTTPISLDLQISAFNQDSQAMNLSNSLVYFGEIGGNDYNYALGARRSMDVVSSLINPVMQRISTGLSDIIDRGVKHIVVQGEFPMGCISLYTHVLNGSATDSNGCIVSVNQISNEHNRQLKSLISDISGKHEDVEIVFFDTSSAYIHVLENAKAYGFTNLFDPCYPGGLGLIPGAPSNTTEGAGPCSNPQNYVGWDGVHLTEAMYRTLMKLFLKGHNYASPSSNFLTRCTRI</sequence>
<evidence type="ECO:0000313" key="4">
    <source>
        <dbReference type="EMBL" id="KAH7439977.1"/>
    </source>
</evidence>
<dbReference type="InterPro" id="IPR035669">
    <property type="entry name" value="SGNH_plant_lipase-like"/>
</dbReference>
<dbReference type="SUPFAM" id="SSF52266">
    <property type="entry name" value="SGNH hydrolase"/>
    <property type="match status" value="1"/>
</dbReference>
<keyword evidence="3" id="KW-0378">Hydrolase</keyword>
<dbReference type="OrthoDB" id="779507at2759"/>
<keyword evidence="2" id="KW-0732">Signal</keyword>
<proteinExistence type="inferred from homology"/>
<gene>
    <name evidence="4" type="ORF">KP509_04G085500</name>
</gene>
<evidence type="ECO:0000256" key="2">
    <source>
        <dbReference type="ARBA" id="ARBA00022729"/>
    </source>
</evidence>
<reference evidence="4" key="1">
    <citation type="submission" date="2021-08" db="EMBL/GenBank/DDBJ databases">
        <title>WGS assembly of Ceratopteris richardii.</title>
        <authorList>
            <person name="Marchant D.B."/>
            <person name="Chen G."/>
            <person name="Jenkins J."/>
            <person name="Shu S."/>
            <person name="Leebens-Mack J."/>
            <person name="Grimwood J."/>
            <person name="Schmutz J."/>
            <person name="Soltis P."/>
            <person name="Soltis D."/>
            <person name="Chen Z.-H."/>
        </authorList>
    </citation>
    <scope>NUCLEOTIDE SEQUENCE</scope>
    <source>
        <strain evidence="4">Whitten #5841</strain>
        <tissue evidence="4">Leaf</tissue>
    </source>
</reference>
<dbReference type="GO" id="GO:0016788">
    <property type="term" value="F:hydrolase activity, acting on ester bonds"/>
    <property type="evidence" value="ECO:0007669"/>
    <property type="project" value="InterPro"/>
</dbReference>
<dbReference type="PANTHER" id="PTHR22835">
    <property type="entry name" value="ZINC FINGER FYVE DOMAIN CONTAINING PROTEIN"/>
    <property type="match status" value="1"/>
</dbReference>
<evidence type="ECO:0000313" key="5">
    <source>
        <dbReference type="Proteomes" id="UP000825935"/>
    </source>
</evidence>
<protein>
    <recommendedName>
        <fullName evidence="6">GDSL esterase/lipase</fullName>
    </recommendedName>
</protein>
<evidence type="ECO:0000256" key="3">
    <source>
        <dbReference type="ARBA" id="ARBA00022801"/>
    </source>
</evidence>
<evidence type="ECO:0008006" key="6">
    <source>
        <dbReference type="Google" id="ProtNLM"/>
    </source>
</evidence>
<comment type="caution">
    <text evidence="4">The sequence shown here is derived from an EMBL/GenBank/DDBJ whole genome shotgun (WGS) entry which is preliminary data.</text>
</comment>
<accession>A0A8T2UUZ8</accession>
<dbReference type="InterPro" id="IPR036514">
    <property type="entry name" value="SGNH_hydro_sf"/>
</dbReference>
<dbReference type="CDD" id="cd01837">
    <property type="entry name" value="SGNH_plant_lipase_like"/>
    <property type="match status" value="1"/>
</dbReference>
<organism evidence="4 5">
    <name type="scientific">Ceratopteris richardii</name>
    <name type="common">Triangle waterfern</name>
    <dbReference type="NCBI Taxonomy" id="49495"/>
    <lineage>
        <taxon>Eukaryota</taxon>
        <taxon>Viridiplantae</taxon>
        <taxon>Streptophyta</taxon>
        <taxon>Embryophyta</taxon>
        <taxon>Tracheophyta</taxon>
        <taxon>Polypodiopsida</taxon>
        <taxon>Polypodiidae</taxon>
        <taxon>Polypodiales</taxon>
        <taxon>Pteridineae</taxon>
        <taxon>Pteridaceae</taxon>
        <taxon>Parkerioideae</taxon>
        <taxon>Ceratopteris</taxon>
    </lineage>
</organism>
<dbReference type="Gene3D" id="3.40.50.1110">
    <property type="entry name" value="SGNH hydrolase"/>
    <property type="match status" value="1"/>
</dbReference>
<dbReference type="Proteomes" id="UP000825935">
    <property type="component" value="Chromosome 4"/>
</dbReference>
<dbReference type="AlphaFoldDB" id="A0A8T2UUZ8"/>
<dbReference type="Pfam" id="PF00657">
    <property type="entry name" value="Lipase_GDSL"/>
    <property type="match status" value="1"/>
</dbReference>
<name>A0A8T2UUZ8_CERRI</name>
<dbReference type="PANTHER" id="PTHR22835:SF557">
    <property type="entry name" value="LIPASE_HYDROLASE FAMILY PROTEIN, PUTATIVE, EXPRESSED-RELATED"/>
    <property type="match status" value="1"/>
</dbReference>
<evidence type="ECO:0000256" key="1">
    <source>
        <dbReference type="ARBA" id="ARBA00008668"/>
    </source>
</evidence>
<keyword evidence="5" id="KW-1185">Reference proteome</keyword>
<comment type="similarity">
    <text evidence="1">Belongs to the 'GDSL' lipolytic enzyme family.</text>
</comment>